<feature type="transmembrane region" description="Helical" evidence="1">
    <location>
        <begin position="28"/>
        <end position="50"/>
    </location>
</feature>
<comment type="caution">
    <text evidence="2">The sequence shown here is derived from an EMBL/GenBank/DDBJ whole genome shotgun (WGS) entry which is preliminary data.</text>
</comment>
<evidence type="ECO:0000313" key="3">
    <source>
        <dbReference type="Proteomes" id="UP000672934"/>
    </source>
</evidence>
<dbReference type="RefSeq" id="WP_211949539.1">
    <property type="nucleotide sequence ID" value="NZ_CAJPUY010000018.1"/>
</dbReference>
<proteinExistence type="predicted"/>
<accession>A0A916N5Q6</accession>
<keyword evidence="1" id="KW-0812">Transmembrane</keyword>
<dbReference type="AlphaFoldDB" id="A0A916N5Q6"/>
<reference evidence="2" key="1">
    <citation type="submission" date="2021-03" db="EMBL/GenBank/DDBJ databases">
        <authorList>
            <person name="Peeters C."/>
        </authorList>
    </citation>
    <scope>NUCLEOTIDE SEQUENCE</scope>
    <source>
        <strain evidence="2">LMG 31506</strain>
    </source>
</reference>
<keyword evidence="3" id="KW-1185">Reference proteome</keyword>
<protein>
    <recommendedName>
        <fullName evidence="4">Transmembrane protein</fullName>
    </recommendedName>
</protein>
<sequence>MTLLRTDPLGCNAAGLCGRAQAYLTPMLAFVSIFSFVTLIAVMIVPKLLAMASPRARMHAEFVAAVSAVAICLPGALFLLVLHWWIGR</sequence>
<name>A0A916N5Q6_9BURK</name>
<evidence type="ECO:0000256" key="1">
    <source>
        <dbReference type="SAM" id="Phobius"/>
    </source>
</evidence>
<gene>
    <name evidence="2" type="ORF">LMG31506_04656</name>
</gene>
<evidence type="ECO:0008006" key="4">
    <source>
        <dbReference type="Google" id="ProtNLM"/>
    </source>
</evidence>
<evidence type="ECO:0000313" key="2">
    <source>
        <dbReference type="EMBL" id="CAG2152596.1"/>
    </source>
</evidence>
<keyword evidence="1" id="KW-0472">Membrane</keyword>
<organism evidence="2 3">
    <name type="scientific">Cupriavidus yeoncheonensis</name>
    <dbReference type="NCBI Taxonomy" id="1462994"/>
    <lineage>
        <taxon>Bacteria</taxon>
        <taxon>Pseudomonadati</taxon>
        <taxon>Pseudomonadota</taxon>
        <taxon>Betaproteobacteria</taxon>
        <taxon>Burkholderiales</taxon>
        <taxon>Burkholderiaceae</taxon>
        <taxon>Cupriavidus</taxon>
    </lineage>
</organism>
<dbReference type="EMBL" id="CAJPUY010000018">
    <property type="protein sequence ID" value="CAG2152596.1"/>
    <property type="molecule type" value="Genomic_DNA"/>
</dbReference>
<keyword evidence="1" id="KW-1133">Transmembrane helix</keyword>
<feature type="transmembrane region" description="Helical" evidence="1">
    <location>
        <begin position="62"/>
        <end position="86"/>
    </location>
</feature>
<dbReference type="Proteomes" id="UP000672934">
    <property type="component" value="Unassembled WGS sequence"/>
</dbReference>